<dbReference type="PANTHER" id="PTHR33095">
    <property type="entry name" value="OS07G0619500 PROTEIN"/>
    <property type="match status" value="1"/>
</dbReference>
<feature type="region of interest" description="Disordered" evidence="1">
    <location>
        <begin position="84"/>
        <end position="115"/>
    </location>
</feature>
<organism evidence="2 3">
    <name type="scientific">Lithocarpus litseifolius</name>
    <dbReference type="NCBI Taxonomy" id="425828"/>
    <lineage>
        <taxon>Eukaryota</taxon>
        <taxon>Viridiplantae</taxon>
        <taxon>Streptophyta</taxon>
        <taxon>Embryophyta</taxon>
        <taxon>Tracheophyta</taxon>
        <taxon>Spermatophyta</taxon>
        <taxon>Magnoliopsida</taxon>
        <taxon>eudicotyledons</taxon>
        <taxon>Gunneridae</taxon>
        <taxon>Pentapetalae</taxon>
        <taxon>rosids</taxon>
        <taxon>fabids</taxon>
        <taxon>Fagales</taxon>
        <taxon>Fagaceae</taxon>
        <taxon>Lithocarpus</taxon>
    </lineage>
</organism>
<reference evidence="2 3" key="1">
    <citation type="submission" date="2024-01" db="EMBL/GenBank/DDBJ databases">
        <title>A telomere-to-telomere, gap-free genome of sweet tea (Lithocarpus litseifolius).</title>
        <authorList>
            <person name="Zhou J."/>
        </authorList>
    </citation>
    <scope>NUCLEOTIDE SEQUENCE [LARGE SCALE GENOMIC DNA]</scope>
    <source>
        <strain evidence="2">Zhou-2022a</strain>
        <tissue evidence="2">Leaf</tissue>
    </source>
</reference>
<evidence type="ECO:0000313" key="2">
    <source>
        <dbReference type="EMBL" id="KAL0014316.1"/>
    </source>
</evidence>
<proteinExistence type="predicted"/>
<comment type="caution">
    <text evidence="2">The sequence shown here is derived from an EMBL/GenBank/DDBJ whole genome shotgun (WGS) entry which is preliminary data.</text>
</comment>
<sequence>MQEESWELSVCPSFNNYSSDKLVDVAAKVTREFDHRGHDDEEAFEEFEFVSVCKAEDDVVVLDGQIGLVFPVFNRDLLLSDQNPTKSQQITDGQDLKNREGEGEGEEEEEEDEDVRCLRIPLKKLFSEEHDPTSYSSSSSEVDELEGVPPGTYCVWTPHSNTTPKAISSAASPSQCKKSNSTGTTTSSNTKSSSSSSSSSKRWRLMNLLRRSNSEGKDSFVFLTPKNKEEEISNGNNSFEEENSNSNSNSKEMKKVVVVEKKKKKKKEKEQTVSSAHEVFYGRKRESMERDKRKTYLPYRKDLVGFWASVGSLGRTFPPF</sequence>
<evidence type="ECO:0000256" key="1">
    <source>
        <dbReference type="SAM" id="MobiDB-lite"/>
    </source>
</evidence>
<feature type="compositionally biased region" description="Polar residues" evidence="1">
    <location>
        <begin position="164"/>
        <end position="176"/>
    </location>
</feature>
<dbReference type="AlphaFoldDB" id="A0AAW2DZY4"/>
<feature type="compositionally biased region" description="Low complexity" evidence="1">
    <location>
        <begin position="177"/>
        <end position="200"/>
    </location>
</feature>
<dbReference type="Pfam" id="PF07816">
    <property type="entry name" value="DUF1645"/>
    <property type="match status" value="1"/>
</dbReference>
<name>A0AAW2DZY4_9ROSI</name>
<dbReference type="EMBL" id="JAZDWU010000001">
    <property type="protein sequence ID" value="KAL0014316.1"/>
    <property type="molecule type" value="Genomic_DNA"/>
</dbReference>
<feature type="compositionally biased region" description="Acidic residues" evidence="1">
    <location>
        <begin position="103"/>
        <end position="114"/>
    </location>
</feature>
<feature type="region of interest" description="Disordered" evidence="1">
    <location>
        <begin position="164"/>
        <end position="202"/>
    </location>
</feature>
<accession>A0AAW2DZY4</accession>
<gene>
    <name evidence="2" type="ORF">SO802_001385</name>
</gene>
<dbReference type="InterPro" id="IPR012442">
    <property type="entry name" value="DUF1645_plant"/>
</dbReference>
<protein>
    <submittedName>
        <fullName evidence="2">Uncharacterized protein</fullName>
    </submittedName>
</protein>
<feature type="compositionally biased region" description="Low complexity" evidence="1">
    <location>
        <begin position="233"/>
        <end position="250"/>
    </location>
</feature>
<dbReference type="PANTHER" id="PTHR33095:SF101">
    <property type="entry name" value="DUF1645 DOMAIN-CONTAINING PROTEIN"/>
    <property type="match status" value="1"/>
</dbReference>
<dbReference type="Proteomes" id="UP001459277">
    <property type="component" value="Unassembled WGS sequence"/>
</dbReference>
<evidence type="ECO:0000313" key="3">
    <source>
        <dbReference type="Proteomes" id="UP001459277"/>
    </source>
</evidence>
<keyword evidence="3" id="KW-1185">Reference proteome</keyword>
<feature type="region of interest" description="Disordered" evidence="1">
    <location>
        <begin position="219"/>
        <end position="255"/>
    </location>
</feature>